<dbReference type="Gene3D" id="3.10.450.30">
    <property type="entry name" value="Microbial ribonucleases"/>
    <property type="match status" value="2"/>
</dbReference>
<evidence type="ECO:0000256" key="4">
    <source>
        <dbReference type="ARBA" id="ARBA00023157"/>
    </source>
</evidence>
<dbReference type="EMBL" id="JAPDMZ010000050">
    <property type="protein sequence ID" value="KAK0553455.1"/>
    <property type="molecule type" value="Genomic_DNA"/>
</dbReference>
<dbReference type="Pfam" id="PF00545">
    <property type="entry name" value="Ribonuclease"/>
    <property type="match status" value="2"/>
</dbReference>
<gene>
    <name evidence="7" type="ORF">OC846_002504</name>
</gene>
<keyword evidence="6" id="KW-0732">Signal</keyword>
<reference evidence="7" key="1">
    <citation type="journal article" date="2023" name="PhytoFront">
        <title>Draft Genome Resources of Seven Strains of Tilletia horrida, Causal Agent of Kernel Smut of Rice.</title>
        <authorList>
            <person name="Khanal S."/>
            <person name="Antony Babu S."/>
            <person name="Zhou X.G."/>
        </authorList>
    </citation>
    <scope>NUCLEOTIDE SEQUENCE</scope>
    <source>
        <strain evidence="7">TX6</strain>
    </source>
</reference>
<sequence>MKFATLVLLALPAIGLASPVQKREPSVDCGGASYSSDQVAQAVEYSNEDAAPSTTYPHQYNDYEGFDFSNYCSDSSYYEYPLTYNGYTGGSPGPDRVIVGQQSGTFCGVKMKFASLALLALPAIALAGPIQKREPSVTCGGKYYSSSQVSQAVEYSDYGYAPSTTYPHQYNDYEGFSFSNYCSDTKFYEYPLTSNGYTGGSPGPDRVITGQSSGAFCGAITHTGASGNNFVRCKY</sequence>
<keyword evidence="3" id="KW-0378">Hydrolase</keyword>
<dbReference type="GO" id="GO:0004521">
    <property type="term" value="F:RNA endonuclease activity"/>
    <property type="evidence" value="ECO:0007669"/>
    <property type="project" value="InterPro"/>
</dbReference>
<evidence type="ECO:0000313" key="7">
    <source>
        <dbReference type="EMBL" id="KAK0553455.1"/>
    </source>
</evidence>
<evidence type="ECO:0000256" key="3">
    <source>
        <dbReference type="ARBA" id="ARBA00022801"/>
    </source>
</evidence>
<protein>
    <submittedName>
        <fullName evidence="7">Uncharacterized protein</fullName>
    </submittedName>
</protein>
<accession>A0AAN6GTZ1</accession>
<keyword evidence="8" id="KW-1185">Reference proteome</keyword>
<proteinExistence type="predicted"/>
<dbReference type="GO" id="GO:0003723">
    <property type="term" value="F:RNA binding"/>
    <property type="evidence" value="ECO:0007669"/>
    <property type="project" value="InterPro"/>
</dbReference>
<keyword evidence="1" id="KW-0540">Nuclease</keyword>
<dbReference type="Proteomes" id="UP001176517">
    <property type="component" value="Unassembled WGS sequence"/>
</dbReference>
<dbReference type="GO" id="GO:0016829">
    <property type="term" value="F:lyase activity"/>
    <property type="evidence" value="ECO:0007669"/>
    <property type="project" value="UniProtKB-KW"/>
</dbReference>
<keyword evidence="4" id="KW-1015">Disulfide bond</keyword>
<keyword evidence="2" id="KW-0255">Endonuclease</keyword>
<evidence type="ECO:0000256" key="6">
    <source>
        <dbReference type="SAM" id="SignalP"/>
    </source>
</evidence>
<name>A0AAN6GTZ1_9BASI</name>
<feature type="signal peptide" evidence="6">
    <location>
        <begin position="1"/>
        <end position="17"/>
    </location>
</feature>
<feature type="chain" id="PRO_5043018373" evidence="6">
    <location>
        <begin position="18"/>
        <end position="235"/>
    </location>
</feature>
<evidence type="ECO:0000256" key="1">
    <source>
        <dbReference type="ARBA" id="ARBA00022722"/>
    </source>
</evidence>
<dbReference type="PANTHER" id="PTHR42104">
    <property type="entry name" value="EXTRACELLULAR GUANYL-SPECIFIC RIBONUCLEASE RNTA (AFU_ORTHOLOGUE AFUA_4G03230)"/>
    <property type="match status" value="1"/>
</dbReference>
<dbReference type="SUPFAM" id="SSF53933">
    <property type="entry name" value="Microbial ribonucleases"/>
    <property type="match status" value="2"/>
</dbReference>
<evidence type="ECO:0000313" key="8">
    <source>
        <dbReference type="Proteomes" id="UP001176517"/>
    </source>
</evidence>
<evidence type="ECO:0000256" key="2">
    <source>
        <dbReference type="ARBA" id="ARBA00022759"/>
    </source>
</evidence>
<dbReference type="PANTHER" id="PTHR42104:SF1">
    <property type="entry name" value="EXTRACELLULAR GUANYL-SPECIFIC RIBONUCLEASE RNTA (AFU_ORTHOLOGUE AFUA_4G03230)"/>
    <property type="match status" value="1"/>
</dbReference>
<dbReference type="GO" id="GO:0016787">
    <property type="term" value="F:hydrolase activity"/>
    <property type="evidence" value="ECO:0007669"/>
    <property type="project" value="UniProtKB-KW"/>
</dbReference>
<dbReference type="AlphaFoldDB" id="A0AAN6GTZ1"/>
<organism evidence="7 8">
    <name type="scientific">Tilletia horrida</name>
    <dbReference type="NCBI Taxonomy" id="155126"/>
    <lineage>
        <taxon>Eukaryota</taxon>
        <taxon>Fungi</taxon>
        <taxon>Dikarya</taxon>
        <taxon>Basidiomycota</taxon>
        <taxon>Ustilaginomycotina</taxon>
        <taxon>Exobasidiomycetes</taxon>
        <taxon>Tilletiales</taxon>
        <taxon>Tilletiaceae</taxon>
        <taxon>Tilletia</taxon>
    </lineage>
</organism>
<comment type="caution">
    <text evidence="7">The sequence shown here is derived from an EMBL/GenBank/DDBJ whole genome shotgun (WGS) entry which is preliminary data.</text>
</comment>
<evidence type="ECO:0000256" key="5">
    <source>
        <dbReference type="ARBA" id="ARBA00023239"/>
    </source>
</evidence>
<dbReference type="InterPro" id="IPR016191">
    <property type="entry name" value="Ribonuclease/ribotoxin"/>
</dbReference>
<keyword evidence="5" id="KW-0456">Lyase</keyword>
<dbReference type="InterPro" id="IPR000026">
    <property type="entry name" value="N1-like"/>
</dbReference>